<evidence type="ECO:0000313" key="6">
    <source>
        <dbReference type="Proteomes" id="UP000555407"/>
    </source>
</evidence>
<proteinExistence type="predicted"/>
<dbReference type="InterPro" id="IPR036388">
    <property type="entry name" value="WH-like_DNA-bd_sf"/>
</dbReference>
<keyword evidence="3" id="KW-0804">Transcription</keyword>
<keyword evidence="2 5" id="KW-0238">DNA-binding</keyword>
<dbReference type="SMART" id="SM00345">
    <property type="entry name" value="HTH_GNTR"/>
    <property type="match status" value="1"/>
</dbReference>
<evidence type="ECO:0000259" key="4">
    <source>
        <dbReference type="PROSITE" id="PS50949"/>
    </source>
</evidence>
<name>A0A7X6A173_9ACTN</name>
<keyword evidence="6" id="KW-1185">Reference proteome</keyword>
<dbReference type="PANTHER" id="PTHR44846:SF17">
    <property type="entry name" value="GNTR-FAMILY TRANSCRIPTIONAL REGULATOR"/>
    <property type="match status" value="1"/>
</dbReference>
<sequence>MIDRVSGVPAYRQVAADLRGKISDGTYPAGSKLPSERTLIDDYGVSRITIREAIGLLRSEGLVVAEHGRGVFVRATAPLVRLSRSRLSKAARDANQAYFLGDAASTGFTPTVQVTIRFEDASPEHAAVLDVPVGSELLVRQRVMLETVSRCSSLRHDCRAN</sequence>
<dbReference type="CDD" id="cd07377">
    <property type="entry name" value="WHTH_GntR"/>
    <property type="match status" value="1"/>
</dbReference>
<evidence type="ECO:0000313" key="5">
    <source>
        <dbReference type="EMBL" id="NIK57906.1"/>
    </source>
</evidence>
<organism evidence="5 6">
    <name type="scientific">Kribbella shirazensis</name>
    <dbReference type="NCBI Taxonomy" id="1105143"/>
    <lineage>
        <taxon>Bacteria</taxon>
        <taxon>Bacillati</taxon>
        <taxon>Actinomycetota</taxon>
        <taxon>Actinomycetes</taxon>
        <taxon>Propionibacteriales</taxon>
        <taxon>Kribbellaceae</taxon>
        <taxon>Kribbella</taxon>
    </lineage>
</organism>
<dbReference type="PANTHER" id="PTHR44846">
    <property type="entry name" value="MANNOSYL-D-GLYCERATE TRANSPORT/METABOLISM SYSTEM REPRESSOR MNGR-RELATED"/>
    <property type="match status" value="1"/>
</dbReference>
<reference evidence="5 6" key="1">
    <citation type="submission" date="2020-03" db="EMBL/GenBank/DDBJ databases">
        <title>Sequencing the genomes of 1000 actinobacteria strains.</title>
        <authorList>
            <person name="Klenk H.-P."/>
        </authorList>
    </citation>
    <scope>NUCLEOTIDE SEQUENCE [LARGE SCALE GENOMIC DNA]</scope>
    <source>
        <strain evidence="5 6">DSM 45490</strain>
    </source>
</reference>
<dbReference type="Pfam" id="PF00392">
    <property type="entry name" value="GntR"/>
    <property type="match status" value="1"/>
</dbReference>
<protein>
    <submittedName>
        <fullName evidence="5">DNA-binding GntR family transcriptional regulator</fullName>
    </submittedName>
</protein>
<dbReference type="AlphaFoldDB" id="A0A7X6A173"/>
<dbReference type="PROSITE" id="PS50949">
    <property type="entry name" value="HTH_GNTR"/>
    <property type="match status" value="1"/>
</dbReference>
<dbReference type="EMBL" id="JAASRO010000001">
    <property type="protein sequence ID" value="NIK57906.1"/>
    <property type="molecule type" value="Genomic_DNA"/>
</dbReference>
<dbReference type="GO" id="GO:0003677">
    <property type="term" value="F:DNA binding"/>
    <property type="evidence" value="ECO:0007669"/>
    <property type="project" value="UniProtKB-KW"/>
</dbReference>
<dbReference type="InterPro" id="IPR036390">
    <property type="entry name" value="WH_DNA-bd_sf"/>
</dbReference>
<dbReference type="Gene3D" id="1.10.10.10">
    <property type="entry name" value="Winged helix-like DNA-binding domain superfamily/Winged helix DNA-binding domain"/>
    <property type="match status" value="1"/>
</dbReference>
<dbReference type="InterPro" id="IPR028978">
    <property type="entry name" value="Chorismate_lyase_/UTRA_dom_sf"/>
</dbReference>
<gene>
    <name evidence="5" type="ORF">BJY22_003623</name>
</gene>
<dbReference type="Gene3D" id="3.40.1410.10">
    <property type="entry name" value="Chorismate lyase-like"/>
    <property type="match status" value="1"/>
</dbReference>
<dbReference type="Proteomes" id="UP000555407">
    <property type="component" value="Unassembled WGS sequence"/>
</dbReference>
<dbReference type="PRINTS" id="PR00035">
    <property type="entry name" value="HTHGNTR"/>
</dbReference>
<dbReference type="GO" id="GO:0003700">
    <property type="term" value="F:DNA-binding transcription factor activity"/>
    <property type="evidence" value="ECO:0007669"/>
    <property type="project" value="InterPro"/>
</dbReference>
<comment type="caution">
    <text evidence="5">The sequence shown here is derived from an EMBL/GenBank/DDBJ whole genome shotgun (WGS) entry which is preliminary data.</text>
</comment>
<dbReference type="InterPro" id="IPR050679">
    <property type="entry name" value="Bact_HTH_transcr_reg"/>
</dbReference>
<accession>A0A7X6A173</accession>
<evidence type="ECO:0000256" key="1">
    <source>
        <dbReference type="ARBA" id="ARBA00023015"/>
    </source>
</evidence>
<evidence type="ECO:0000256" key="2">
    <source>
        <dbReference type="ARBA" id="ARBA00023125"/>
    </source>
</evidence>
<dbReference type="GO" id="GO:0045892">
    <property type="term" value="P:negative regulation of DNA-templated transcription"/>
    <property type="evidence" value="ECO:0007669"/>
    <property type="project" value="TreeGrafter"/>
</dbReference>
<feature type="domain" description="HTH gntR-type" evidence="4">
    <location>
        <begin position="8"/>
        <end position="76"/>
    </location>
</feature>
<keyword evidence="1" id="KW-0805">Transcription regulation</keyword>
<dbReference type="RefSeq" id="WP_337758765.1">
    <property type="nucleotide sequence ID" value="NZ_JAASRO010000001.1"/>
</dbReference>
<dbReference type="SUPFAM" id="SSF46785">
    <property type="entry name" value="Winged helix' DNA-binding domain"/>
    <property type="match status" value="1"/>
</dbReference>
<dbReference type="SUPFAM" id="SSF64288">
    <property type="entry name" value="Chorismate lyase-like"/>
    <property type="match status" value="1"/>
</dbReference>
<dbReference type="InterPro" id="IPR000524">
    <property type="entry name" value="Tscrpt_reg_HTH_GntR"/>
</dbReference>
<evidence type="ECO:0000256" key="3">
    <source>
        <dbReference type="ARBA" id="ARBA00023163"/>
    </source>
</evidence>